<organism evidence="4">
    <name type="scientific">Sphingobacterium sp. (strain 21)</name>
    <dbReference type="NCBI Taxonomy" id="743722"/>
    <lineage>
        <taxon>Bacteria</taxon>
        <taxon>Pseudomonadati</taxon>
        <taxon>Bacteroidota</taxon>
        <taxon>Sphingobacteriia</taxon>
        <taxon>Sphingobacteriales</taxon>
        <taxon>Sphingobacteriaceae</taxon>
        <taxon>Sphingobacterium</taxon>
    </lineage>
</organism>
<evidence type="ECO:0000259" key="3">
    <source>
        <dbReference type="PROSITE" id="PS50110"/>
    </source>
</evidence>
<evidence type="ECO:0000313" key="4">
    <source>
        <dbReference type="EMBL" id="ADZ81618.1"/>
    </source>
</evidence>
<reference evidence="4" key="1">
    <citation type="submission" date="2011-03" db="EMBL/GenBank/DDBJ databases">
        <title>Complete sequence of Sphingobacterium sp. 21.</title>
        <authorList>
            <consortium name="US DOE Joint Genome Institute"/>
            <person name="Lucas S."/>
            <person name="Copeland A."/>
            <person name="Lapidus A."/>
            <person name="Cheng J.-F."/>
            <person name="Goodwin L."/>
            <person name="Pitluck S."/>
            <person name="Davenport K."/>
            <person name="Detter J.C."/>
            <person name="Han C."/>
            <person name="Tapia R."/>
            <person name="Land M."/>
            <person name="Hauser L."/>
            <person name="Kyrpides N."/>
            <person name="Ivanova N."/>
            <person name="Ovchinnikova G."/>
            <person name="Pagani I."/>
            <person name="Siebers A.K."/>
            <person name="Allgaier M."/>
            <person name="Thelen M.P."/>
            <person name="Hugenholtz P."/>
            <person name="Woyke T."/>
        </authorList>
    </citation>
    <scope>NUCLEOTIDE SEQUENCE</scope>
    <source>
        <strain evidence="4">21</strain>
    </source>
</reference>
<evidence type="ECO:0000256" key="1">
    <source>
        <dbReference type="ARBA" id="ARBA00022553"/>
    </source>
</evidence>
<dbReference type="eggNOG" id="COG0745">
    <property type="taxonomic scope" value="Bacteria"/>
</dbReference>
<dbReference type="PATRIC" id="fig|743722.3.peg.5437"/>
<keyword evidence="1 2" id="KW-0597">Phosphoprotein</keyword>
<protein>
    <submittedName>
        <fullName evidence="4">Response regulator receiver protein</fullName>
    </submittedName>
</protein>
<gene>
    <name evidence="4" type="ordered locus">Sph21_5129</name>
</gene>
<dbReference type="InterPro" id="IPR050595">
    <property type="entry name" value="Bact_response_regulator"/>
</dbReference>
<dbReference type="PROSITE" id="PS50110">
    <property type="entry name" value="RESPONSE_REGULATORY"/>
    <property type="match status" value="1"/>
</dbReference>
<dbReference type="SUPFAM" id="SSF52172">
    <property type="entry name" value="CheY-like"/>
    <property type="match status" value="1"/>
</dbReference>
<dbReference type="KEGG" id="shg:Sph21_5129"/>
<name>F4CCJ9_SPHS2</name>
<dbReference type="AlphaFoldDB" id="F4CCJ9"/>
<dbReference type="PANTHER" id="PTHR44591">
    <property type="entry name" value="STRESS RESPONSE REGULATOR PROTEIN 1"/>
    <property type="match status" value="1"/>
</dbReference>
<evidence type="ECO:0000256" key="2">
    <source>
        <dbReference type="PROSITE-ProRule" id="PRU00169"/>
    </source>
</evidence>
<dbReference type="STRING" id="743722.Sph21_5129"/>
<dbReference type="GO" id="GO:0000160">
    <property type="term" value="P:phosphorelay signal transduction system"/>
    <property type="evidence" value="ECO:0007669"/>
    <property type="project" value="InterPro"/>
</dbReference>
<dbReference type="Pfam" id="PF00072">
    <property type="entry name" value="Response_reg"/>
    <property type="match status" value="1"/>
</dbReference>
<feature type="domain" description="Response regulatory" evidence="3">
    <location>
        <begin position="47"/>
        <end position="160"/>
    </location>
</feature>
<dbReference type="SMART" id="SM00448">
    <property type="entry name" value="REC"/>
    <property type="match status" value="1"/>
</dbReference>
<feature type="modified residue" description="4-aspartylphosphate" evidence="2">
    <location>
        <position position="95"/>
    </location>
</feature>
<dbReference type="CDD" id="cd00156">
    <property type="entry name" value="REC"/>
    <property type="match status" value="1"/>
</dbReference>
<dbReference type="InterPro" id="IPR011006">
    <property type="entry name" value="CheY-like_superfamily"/>
</dbReference>
<dbReference type="HOGENOM" id="CLU_000445_69_17_10"/>
<accession>F4CCJ9</accession>
<dbReference type="Gene3D" id="3.40.50.2300">
    <property type="match status" value="1"/>
</dbReference>
<dbReference type="EMBL" id="CP002584">
    <property type="protein sequence ID" value="ADZ81618.1"/>
    <property type="molecule type" value="Genomic_DNA"/>
</dbReference>
<sequence>MTIGHCGFARFKILKVRLIYLHKPPLKVGDKICELMIIKKIGFKMKNILCVDDDTDFAAMVADILKPEGYDVKIDTGKNMHSILRTGKFGLVLLDERLMWMWGSDLCMELKQNPLTSHIPVAMVSASDDIAKIKERCGAEAYVKKPFELMHFLHLVDELYLYKDEVA</sequence>
<dbReference type="PANTHER" id="PTHR44591:SF3">
    <property type="entry name" value="RESPONSE REGULATORY DOMAIN-CONTAINING PROTEIN"/>
    <property type="match status" value="1"/>
</dbReference>
<proteinExistence type="predicted"/>
<dbReference type="InterPro" id="IPR001789">
    <property type="entry name" value="Sig_transdc_resp-reg_receiver"/>
</dbReference>